<gene>
    <name evidence="2" type="ORF">KHA91_01475</name>
</gene>
<dbReference type="Gene3D" id="3.30.70.1320">
    <property type="entry name" value="Multidrug efflux transporter AcrB pore domain like"/>
    <property type="match status" value="1"/>
</dbReference>
<proteinExistence type="predicted"/>
<keyword evidence="1" id="KW-1133">Transmembrane helix</keyword>
<feature type="transmembrane region" description="Helical" evidence="1">
    <location>
        <begin position="12"/>
        <end position="30"/>
    </location>
</feature>
<feature type="transmembrane region" description="Helical" evidence="1">
    <location>
        <begin position="358"/>
        <end position="378"/>
    </location>
</feature>
<dbReference type="GO" id="GO:0042910">
    <property type="term" value="F:xenobiotic transmembrane transporter activity"/>
    <property type="evidence" value="ECO:0007669"/>
    <property type="project" value="TreeGrafter"/>
</dbReference>
<feature type="transmembrane region" description="Helical" evidence="1">
    <location>
        <begin position="908"/>
        <end position="933"/>
    </location>
</feature>
<evidence type="ECO:0000313" key="3">
    <source>
        <dbReference type="Proteomes" id="UP000676456"/>
    </source>
</evidence>
<dbReference type="Proteomes" id="UP000676456">
    <property type="component" value="Unassembled WGS sequence"/>
</dbReference>
<protein>
    <submittedName>
        <fullName evidence="2">Efflux RND transporter permease subunit</fullName>
    </submittedName>
</protein>
<dbReference type="RefSeq" id="WP_213096446.1">
    <property type="nucleotide sequence ID" value="NZ_JAGYPH010000001.1"/>
</dbReference>
<dbReference type="Gene3D" id="3.30.2090.10">
    <property type="entry name" value="Multidrug efflux transporter AcrB TolC docking domain, DN and DC subdomains"/>
    <property type="match status" value="2"/>
</dbReference>
<sequence>MNLSNFSIKRPVFTIVTMFLVIILGIVSLLKIPLKLIPDINPPVAVVVTSYEGASPAEVVEKVTKPLEASLATLPGIKNVQSISKEGSNLILLEFSWTTSIDDVQNDVLQRIDQTPIPSDAGKPRFLKFDPAQFPIIQLSLKTDKDEKSLRILADKLTSELTRVEGVASVNVTGTLIDEIRVKIDQEQLKKYGLSQSDVVSIIQANNISMPGETVLTEGKELTTRIISMVHSADEIANLAVTVNPITGKKIRVKDVAKVVQQEEQSNTITRTNKQPSVLLSVLQETDANTSEVSRDFQKELKNQLKKEQYKGIDSDILFDQGDYIRIAIGNIASSLVFGGALAMLVLFLFLRNIKSPLIIGVAIPYSVIVTFVLMYFANFALNIMTLGGLALGIGMLVDNAIVVIENIYRHLSMGKDPKTAAREGSKEVAGAITASTLTTVAVFLPVVFISGLLGQLFKEFAFTISFSLFASLFVALTVIPMLASRLLKKPEGDYEAKRRRSKSLNMLERSIRWSLRHRMIVLMTAILLFAGGVLGLTTVGMQFLPPTDEGFFSINVKLENGAAITETEKVIHAMEEKLKVEKDVDAYVSLIGSTQEATFQGNGMANTAEVYVKLRPLENRSQSLFEIVDTIKPVLEKEIKKVNEKAELRFNVQAASGITPQTLTFNVKDTNKQRLEKSADKIYKVLNNINYVTDLSTSTADTVEEIQITINRDAAFDSGLAPAQIATIVNDVTRGVQASQVISEESDVYSVFVEYDEEVTRNINKLKTLLIKKPDGKYAKLGDVTKIEIGTGPVEIQRINQQDSIEFTLKYSTETNLGTMTKTVEKEIAELNLPSETEITFSGETELMKNSINDMIMAFILAIVLIYIVMAAQFESFKYPFVIMFTVPLMVVGVAIALLAARIPLSIPALIGVIILAGIVVNNAIVIVDYINQRKQAGLSSLEALVESVKDRARPIMMTALTTILGLVPLALGIGEGTEMNQPMGITVIGGLVSSTLLTLFVIPVVYSLFDPETRKMNKKKKRIQSYDEGFKK</sequence>
<feature type="transmembrane region" description="Helical" evidence="1">
    <location>
        <begin position="384"/>
        <end position="409"/>
    </location>
</feature>
<comment type="caution">
    <text evidence="2">The sequence shown here is derived from an EMBL/GenBank/DDBJ whole genome shotgun (WGS) entry which is preliminary data.</text>
</comment>
<dbReference type="SUPFAM" id="SSF82693">
    <property type="entry name" value="Multidrug efflux transporter AcrB pore domain, PN1, PN2, PC1 and PC2 subdomains"/>
    <property type="match status" value="3"/>
</dbReference>
<dbReference type="PRINTS" id="PR00702">
    <property type="entry name" value="ACRIFLAVINRP"/>
</dbReference>
<dbReference type="EMBL" id="JAGYPN010000001">
    <property type="protein sequence ID" value="MBS4221425.1"/>
    <property type="molecule type" value="Genomic_DNA"/>
</dbReference>
<feature type="transmembrane region" description="Helical" evidence="1">
    <location>
        <begin position="461"/>
        <end position="484"/>
    </location>
</feature>
<keyword evidence="1" id="KW-0812">Transmembrane</keyword>
<dbReference type="Gene3D" id="1.20.1640.10">
    <property type="entry name" value="Multidrug efflux transporter AcrB transmembrane domain"/>
    <property type="match status" value="2"/>
</dbReference>
<name>A0A942UH99_9BACI</name>
<dbReference type="SUPFAM" id="SSF82866">
    <property type="entry name" value="Multidrug efflux transporter AcrB transmembrane domain"/>
    <property type="match status" value="2"/>
</dbReference>
<keyword evidence="3" id="KW-1185">Reference proteome</keyword>
<feature type="transmembrane region" description="Helical" evidence="1">
    <location>
        <begin position="987"/>
        <end position="1011"/>
    </location>
</feature>
<dbReference type="Gene3D" id="3.30.70.1430">
    <property type="entry name" value="Multidrug efflux transporter AcrB pore domain"/>
    <property type="match status" value="2"/>
</dbReference>
<accession>A0A942UH99</accession>
<feature type="transmembrane region" description="Helical" evidence="1">
    <location>
        <begin position="332"/>
        <end position="351"/>
    </location>
</feature>
<organism evidence="2 3">
    <name type="scientific">Lederbergia citrea</name>
    <dbReference type="NCBI Taxonomy" id="2833581"/>
    <lineage>
        <taxon>Bacteria</taxon>
        <taxon>Bacillati</taxon>
        <taxon>Bacillota</taxon>
        <taxon>Bacilli</taxon>
        <taxon>Bacillales</taxon>
        <taxon>Bacillaceae</taxon>
        <taxon>Lederbergia</taxon>
    </lineage>
</organism>
<feature type="transmembrane region" description="Helical" evidence="1">
    <location>
        <begin position="856"/>
        <end position="875"/>
    </location>
</feature>
<dbReference type="GO" id="GO:0005886">
    <property type="term" value="C:plasma membrane"/>
    <property type="evidence" value="ECO:0007669"/>
    <property type="project" value="TreeGrafter"/>
</dbReference>
<dbReference type="PANTHER" id="PTHR32063">
    <property type="match status" value="1"/>
</dbReference>
<feature type="transmembrane region" description="Helical" evidence="1">
    <location>
        <begin position="954"/>
        <end position="975"/>
    </location>
</feature>
<evidence type="ECO:0000313" key="2">
    <source>
        <dbReference type="EMBL" id="MBS4221425.1"/>
    </source>
</evidence>
<dbReference type="Gene3D" id="3.30.70.1440">
    <property type="entry name" value="Multidrug efflux transporter AcrB pore domain"/>
    <property type="match status" value="1"/>
</dbReference>
<dbReference type="SUPFAM" id="SSF82714">
    <property type="entry name" value="Multidrug efflux transporter AcrB TolC docking domain, DN and DC subdomains"/>
    <property type="match status" value="2"/>
</dbReference>
<dbReference type="InterPro" id="IPR027463">
    <property type="entry name" value="AcrB_DN_DC_subdom"/>
</dbReference>
<reference evidence="2 3" key="1">
    <citation type="submission" date="2021-05" db="EMBL/GenBank/DDBJ databases">
        <title>Novel Bacillus species.</title>
        <authorList>
            <person name="Liu G."/>
        </authorList>
    </citation>
    <scope>NUCLEOTIDE SEQUENCE [LARGE SCALE GENOMIC DNA]</scope>
    <source>
        <strain evidence="2 3">FJAT-49682</strain>
    </source>
</reference>
<dbReference type="Pfam" id="PF00873">
    <property type="entry name" value="ACR_tran"/>
    <property type="match status" value="1"/>
</dbReference>
<dbReference type="AlphaFoldDB" id="A0A942UH99"/>
<keyword evidence="1" id="KW-0472">Membrane</keyword>
<feature type="transmembrane region" description="Helical" evidence="1">
    <location>
        <begin position="429"/>
        <end position="455"/>
    </location>
</feature>
<feature type="transmembrane region" description="Helical" evidence="1">
    <location>
        <begin position="882"/>
        <end position="902"/>
    </location>
</feature>
<dbReference type="PANTHER" id="PTHR32063:SF0">
    <property type="entry name" value="SWARMING MOTILITY PROTEIN SWRC"/>
    <property type="match status" value="1"/>
</dbReference>
<feature type="transmembrane region" description="Helical" evidence="1">
    <location>
        <begin position="520"/>
        <end position="545"/>
    </location>
</feature>
<dbReference type="InterPro" id="IPR001036">
    <property type="entry name" value="Acrflvin-R"/>
</dbReference>
<evidence type="ECO:0000256" key="1">
    <source>
        <dbReference type="SAM" id="Phobius"/>
    </source>
</evidence>